<accession>A0A024H3V3</accession>
<proteinExistence type="predicted"/>
<dbReference type="Pfam" id="PF13649">
    <property type="entry name" value="Methyltransf_25"/>
    <property type="match status" value="1"/>
</dbReference>
<protein>
    <recommendedName>
        <fullName evidence="1">Methyltransferase domain-containing protein</fullName>
    </recommendedName>
</protein>
<dbReference type="AlphaFoldDB" id="A0A024H3V3"/>
<dbReference type="RefSeq" id="WP_050055744.1">
    <property type="nucleotide sequence ID" value="NZ_CAQI01000046.1"/>
</dbReference>
<reference evidence="3" key="1">
    <citation type="journal article" date="2014" name="Genome Announc.">
        <title>Genome Sequence of Arthrobacter siccitolerans 4J27, a Xeroprotectant-Producing Desiccation-Tolerant Microorganism.</title>
        <authorList>
            <person name="Manzanera M."/>
            <person name="Santa-Cruz-Calvo L."/>
            <person name="Vilchez J.I."/>
            <person name="Garcia-Fontana C."/>
            <person name="Silva-Castro G.A."/>
            <person name="Calvo C."/>
            <person name="Gonzalez-Lopez J."/>
        </authorList>
    </citation>
    <scope>NUCLEOTIDE SEQUENCE [LARGE SCALE GENOMIC DNA]</scope>
    <source>
        <strain evidence="3">4J27</strain>
    </source>
</reference>
<evidence type="ECO:0000259" key="1">
    <source>
        <dbReference type="Pfam" id="PF13649"/>
    </source>
</evidence>
<dbReference type="CDD" id="cd02440">
    <property type="entry name" value="AdoMet_MTases"/>
    <property type="match status" value="1"/>
</dbReference>
<evidence type="ECO:0000313" key="2">
    <source>
        <dbReference type="EMBL" id="CCQ46850.1"/>
    </source>
</evidence>
<dbReference type="Gene3D" id="3.40.50.150">
    <property type="entry name" value="Vaccinia Virus protein VP39"/>
    <property type="match status" value="1"/>
</dbReference>
<dbReference type="EMBL" id="CAQI01000046">
    <property type="protein sequence ID" value="CCQ46850.1"/>
    <property type="molecule type" value="Genomic_DNA"/>
</dbReference>
<evidence type="ECO:0000313" key="3">
    <source>
        <dbReference type="Proteomes" id="UP000035722"/>
    </source>
</evidence>
<organism evidence="2 3">
    <name type="scientific">Pseudarthrobacter siccitolerans</name>
    <dbReference type="NCBI Taxonomy" id="861266"/>
    <lineage>
        <taxon>Bacteria</taxon>
        <taxon>Bacillati</taxon>
        <taxon>Actinomycetota</taxon>
        <taxon>Actinomycetes</taxon>
        <taxon>Micrococcales</taxon>
        <taxon>Micrococcaceae</taxon>
        <taxon>Pseudarthrobacter</taxon>
    </lineage>
</organism>
<name>A0A024H3V3_9MICC</name>
<keyword evidence="3" id="KW-1185">Reference proteome</keyword>
<dbReference type="InterPro" id="IPR041698">
    <property type="entry name" value="Methyltransf_25"/>
</dbReference>
<dbReference type="STRING" id="861266.ARTSIC4J27_2823"/>
<dbReference type="OrthoDB" id="9805171at2"/>
<gene>
    <name evidence="2" type="ORF">ARTSIC4J27_2823</name>
</gene>
<dbReference type="SUPFAM" id="SSF53335">
    <property type="entry name" value="S-adenosyl-L-methionine-dependent methyltransferases"/>
    <property type="match status" value="1"/>
</dbReference>
<sequence>MTEGRITQQDLDWWLEFATSREWTFAKTYAETAPHHYIVEGRTSGVTHEDMVRASRVIHTFGQPGKYYSLTKIYLVSPDGKYRWWTEDNHFTDTTLVNRATTRLFYGIQNAPSTVSDIESPYDAVATIWDVLHPTGSGESNRVKRLLDDARGKYPPHVLDIGCGTGRVLDLGLASADRYAGIDSSQAMLNLLIRKHPKAAAIYPVDFRDALIANTFSAGQFDWVFLDTAVEMTAGQRAQVEHIARLAMIIVDGHEWTLRNV</sequence>
<dbReference type="Proteomes" id="UP000035722">
    <property type="component" value="Unassembled WGS sequence"/>
</dbReference>
<dbReference type="InterPro" id="IPR029063">
    <property type="entry name" value="SAM-dependent_MTases_sf"/>
</dbReference>
<comment type="caution">
    <text evidence="2">The sequence shown here is derived from an EMBL/GenBank/DDBJ whole genome shotgun (WGS) entry which is preliminary data.</text>
</comment>
<feature type="domain" description="Methyltransferase" evidence="1">
    <location>
        <begin position="158"/>
        <end position="245"/>
    </location>
</feature>